<evidence type="ECO:0000313" key="2">
    <source>
        <dbReference type="EMBL" id="ETO30346.1"/>
    </source>
</evidence>
<feature type="compositionally biased region" description="Basic residues" evidence="1">
    <location>
        <begin position="336"/>
        <end position="351"/>
    </location>
</feature>
<dbReference type="EMBL" id="ASPP01005526">
    <property type="protein sequence ID" value="ETO30346.1"/>
    <property type="molecule type" value="Genomic_DNA"/>
</dbReference>
<reference evidence="2 3" key="1">
    <citation type="journal article" date="2013" name="Curr. Biol.">
        <title>The Genome of the Foraminiferan Reticulomyxa filosa.</title>
        <authorList>
            <person name="Glockner G."/>
            <person name="Hulsmann N."/>
            <person name="Schleicher M."/>
            <person name="Noegel A.A."/>
            <person name="Eichinger L."/>
            <person name="Gallinger C."/>
            <person name="Pawlowski J."/>
            <person name="Sierra R."/>
            <person name="Euteneuer U."/>
            <person name="Pillet L."/>
            <person name="Moustafa A."/>
            <person name="Platzer M."/>
            <person name="Groth M."/>
            <person name="Szafranski K."/>
            <person name="Schliwa M."/>
        </authorList>
    </citation>
    <scope>NUCLEOTIDE SEQUENCE [LARGE SCALE GENOMIC DNA]</scope>
</reference>
<feature type="region of interest" description="Disordered" evidence="1">
    <location>
        <begin position="313"/>
        <end position="353"/>
    </location>
</feature>
<accession>X6NWJ6</accession>
<evidence type="ECO:0000313" key="3">
    <source>
        <dbReference type="Proteomes" id="UP000023152"/>
    </source>
</evidence>
<keyword evidence="3" id="KW-1185">Reference proteome</keyword>
<feature type="region of interest" description="Disordered" evidence="1">
    <location>
        <begin position="254"/>
        <end position="292"/>
    </location>
</feature>
<gene>
    <name evidence="2" type="ORF">RFI_06772</name>
</gene>
<feature type="non-terminal residue" evidence="2">
    <location>
        <position position="373"/>
    </location>
</feature>
<organism evidence="2 3">
    <name type="scientific">Reticulomyxa filosa</name>
    <dbReference type="NCBI Taxonomy" id="46433"/>
    <lineage>
        <taxon>Eukaryota</taxon>
        <taxon>Sar</taxon>
        <taxon>Rhizaria</taxon>
        <taxon>Retaria</taxon>
        <taxon>Foraminifera</taxon>
        <taxon>Monothalamids</taxon>
        <taxon>Reticulomyxidae</taxon>
        <taxon>Reticulomyxa</taxon>
    </lineage>
</organism>
<protein>
    <submittedName>
        <fullName evidence="2">Uncharacterized protein</fullName>
    </submittedName>
</protein>
<dbReference type="AlphaFoldDB" id="X6NWJ6"/>
<evidence type="ECO:0000256" key="1">
    <source>
        <dbReference type="SAM" id="MobiDB-lite"/>
    </source>
</evidence>
<feature type="compositionally biased region" description="Polar residues" evidence="1">
    <location>
        <begin position="254"/>
        <end position="273"/>
    </location>
</feature>
<comment type="caution">
    <text evidence="2">The sequence shown here is derived from an EMBL/GenBank/DDBJ whole genome shotgun (WGS) entry which is preliminary data.</text>
</comment>
<proteinExistence type="predicted"/>
<name>X6NWJ6_RETFI</name>
<sequence length="373" mass="41465">MDSTLKCSPLPCAVTSKNSQKIIPSTMDTANVYLGGSSNHEATNDTNCAMEFSKMQVSPNKTKLEKKNKKNYCVFQCQKKKKDIIFLVLNVMTGTLNEASASVQCNFQADNKGTCQQTVTLKSELEKEPKLLVAGQNDCVDNKTDHLKQTVKEVTNERCNNAKGTKTKKKDKRVILVTAAIITPETDECRVLVEACTPSNVSQDSLMHGTCKSTDHSVNMEHRDDISYSMASTPTNTTLRTTFSADVILQNSVNEEHSGATQTKRGQIRSANVQAKERVAESKPDSNDHDHNAHLSVASVNCAHMHPSRMLMPVTATSGGHCRKRNSLHQSDKPKHNSHNHLAKQPHHQPKKYCATVQHESFWLWDFYEPTGK</sequence>
<feature type="compositionally biased region" description="Basic and acidic residues" evidence="1">
    <location>
        <begin position="275"/>
        <end position="292"/>
    </location>
</feature>
<dbReference type="Proteomes" id="UP000023152">
    <property type="component" value="Unassembled WGS sequence"/>
</dbReference>